<dbReference type="Proteomes" id="UP000694412">
    <property type="component" value="Unassembled WGS sequence"/>
</dbReference>
<dbReference type="GO" id="GO:0046404">
    <property type="term" value="F:ATP-dependent polydeoxyribonucleotide 5'-hydroxyl-kinase activity"/>
    <property type="evidence" value="ECO:0007669"/>
    <property type="project" value="TreeGrafter"/>
</dbReference>
<dbReference type="GO" id="GO:0005634">
    <property type="term" value="C:nucleus"/>
    <property type="evidence" value="ECO:0007669"/>
    <property type="project" value="TreeGrafter"/>
</dbReference>
<reference evidence="2" key="1">
    <citation type="submission" date="2025-08" db="UniProtKB">
        <authorList>
            <consortium name="Ensembl"/>
        </authorList>
    </citation>
    <scope>IDENTIFICATION</scope>
</reference>
<feature type="compositionally biased region" description="Pro residues" evidence="1">
    <location>
        <begin position="60"/>
        <end position="72"/>
    </location>
</feature>
<dbReference type="GeneTree" id="ENSGT00940000159302"/>
<dbReference type="InterPro" id="IPR013954">
    <property type="entry name" value="PNK3P"/>
</dbReference>
<feature type="compositionally biased region" description="Pro residues" evidence="1">
    <location>
        <begin position="1"/>
        <end position="28"/>
    </location>
</feature>
<dbReference type="GO" id="GO:0006281">
    <property type="term" value="P:DNA repair"/>
    <property type="evidence" value="ECO:0007669"/>
    <property type="project" value="TreeGrafter"/>
</dbReference>
<accession>A0A8C2Y5J7</accession>
<protein>
    <submittedName>
        <fullName evidence="2">Polynucleotide kinase 3'-phosphatase</fullName>
    </submittedName>
</protein>
<sequence length="294" mass="31861">PIPPPFTPSVPPSYPRPSQLPPNPPPIRLPFTRHPLPVTLIPPQWSPKSPQFAPSSPHVTPSPPHSSPPFPPLTSSHRWSHIPNNTGFPIDPSLQSATNTYAAGRPPNWAPGRKKKDFSCTDRLFALNAALRFQTPEEFFLGWAPAPFDLPTFDPRRLDPTADLYDPPEAALTSDDPEVLVAVGYPAAGKSTFLQTHIVPAGYTYVNRDTLGSWQRCVAATERALSCGNRVVIDNTSPDPTSVPCRCLLFTATLEQAKHNSRVSWGGLGGAGSPRPLMRVGSFINPPPHCSSGI</sequence>
<gene>
    <name evidence="2" type="primary">PNKP</name>
</gene>
<organism evidence="2 3">
    <name type="scientific">Coturnix japonica</name>
    <name type="common">Japanese quail</name>
    <name type="synonym">Coturnix coturnix japonica</name>
    <dbReference type="NCBI Taxonomy" id="93934"/>
    <lineage>
        <taxon>Eukaryota</taxon>
        <taxon>Metazoa</taxon>
        <taxon>Chordata</taxon>
        <taxon>Craniata</taxon>
        <taxon>Vertebrata</taxon>
        <taxon>Euteleostomi</taxon>
        <taxon>Archelosauria</taxon>
        <taxon>Archosauria</taxon>
        <taxon>Dinosauria</taxon>
        <taxon>Saurischia</taxon>
        <taxon>Theropoda</taxon>
        <taxon>Coelurosauria</taxon>
        <taxon>Aves</taxon>
        <taxon>Neognathae</taxon>
        <taxon>Galloanserae</taxon>
        <taxon>Galliformes</taxon>
        <taxon>Phasianidae</taxon>
        <taxon>Perdicinae</taxon>
        <taxon>Coturnix</taxon>
    </lineage>
</organism>
<dbReference type="Gene3D" id="3.40.50.1000">
    <property type="entry name" value="HAD superfamily/HAD-like"/>
    <property type="match status" value="1"/>
</dbReference>
<dbReference type="InterPro" id="IPR023214">
    <property type="entry name" value="HAD_sf"/>
</dbReference>
<dbReference type="PANTHER" id="PTHR12083:SF9">
    <property type="entry name" value="BIFUNCTIONAL POLYNUCLEOTIDE PHOSPHATASE_KINASE"/>
    <property type="match status" value="1"/>
</dbReference>
<evidence type="ECO:0000313" key="2">
    <source>
        <dbReference type="Ensembl" id="ENSCJPP00005001501.1"/>
    </source>
</evidence>
<dbReference type="PANTHER" id="PTHR12083">
    <property type="entry name" value="BIFUNCTIONAL POLYNUCLEOTIDE PHOSPHATASE/KINASE"/>
    <property type="match status" value="1"/>
</dbReference>
<evidence type="ECO:0000313" key="3">
    <source>
        <dbReference type="Proteomes" id="UP000694412"/>
    </source>
</evidence>
<reference evidence="2" key="2">
    <citation type="submission" date="2025-09" db="UniProtKB">
        <authorList>
            <consortium name="Ensembl"/>
        </authorList>
    </citation>
    <scope>IDENTIFICATION</scope>
</reference>
<dbReference type="InterPro" id="IPR027417">
    <property type="entry name" value="P-loop_NTPase"/>
</dbReference>
<dbReference type="GO" id="GO:0046403">
    <property type="term" value="F:polynucleotide 3'-phosphatase activity"/>
    <property type="evidence" value="ECO:0007669"/>
    <property type="project" value="TreeGrafter"/>
</dbReference>
<proteinExistence type="predicted"/>
<dbReference type="SUPFAM" id="SSF52540">
    <property type="entry name" value="P-loop containing nucleoside triphosphate hydrolases"/>
    <property type="match status" value="1"/>
</dbReference>
<dbReference type="GO" id="GO:0003690">
    <property type="term" value="F:double-stranded DNA binding"/>
    <property type="evidence" value="ECO:0007669"/>
    <property type="project" value="TreeGrafter"/>
</dbReference>
<dbReference type="AlphaFoldDB" id="A0A8C2Y5J7"/>
<dbReference type="Ensembl" id="ENSCJPT00005002480.1">
    <property type="protein sequence ID" value="ENSCJPP00005001501.1"/>
    <property type="gene ID" value="ENSCJPG00005001514.1"/>
</dbReference>
<name>A0A8C2Y5J7_COTJA</name>
<dbReference type="Gene3D" id="3.40.50.300">
    <property type="entry name" value="P-loop containing nucleotide triphosphate hydrolases"/>
    <property type="match status" value="1"/>
</dbReference>
<dbReference type="Pfam" id="PF08645">
    <property type="entry name" value="PNK3P"/>
    <property type="match status" value="1"/>
</dbReference>
<keyword evidence="3" id="KW-1185">Reference proteome</keyword>
<feature type="region of interest" description="Disordered" evidence="1">
    <location>
        <begin position="1"/>
        <end position="82"/>
    </location>
</feature>
<evidence type="ECO:0000256" key="1">
    <source>
        <dbReference type="SAM" id="MobiDB-lite"/>
    </source>
</evidence>